<evidence type="ECO:0000256" key="3">
    <source>
        <dbReference type="ARBA" id="ARBA00022722"/>
    </source>
</evidence>
<dbReference type="EMBL" id="AJWJ01000028">
    <property type="protein sequence ID" value="KAF2077461.1"/>
    <property type="molecule type" value="Genomic_DNA"/>
</dbReference>
<dbReference type="GO" id="GO:0043137">
    <property type="term" value="P:DNA replication, removal of RNA primer"/>
    <property type="evidence" value="ECO:0007669"/>
    <property type="project" value="UniProtKB-UniRule"/>
</dbReference>
<dbReference type="Gene3D" id="3.40.50.1010">
    <property type="entry name" value="5'-nuclease"/>
    <property type="match status" value="1"/>
</dbReference>
<keyword evidence="6 16" id="KW-0227">DNA damage</keyword>
<dbReference type="PRINTS" id="PR00853">
    <property type="entry name" value="XPGRADSUPER"/>
</dbReference>
<dbReference type="InterPro" id="IPR006086">
    <property type="entry name" value="XPG-I_dom"/>
</dbReference>
<comment type="subcellular location">
    <subcellularLocation>
        <location evidence="16">Nucleus</location>
        <location evidence="16">Nucleolus</location>
    </subcellularLocation>
    <subcellularLocation>
        <location evidence="16">Nucleus</location>
        <location evidence="16">Nucleoplasm</location>
    </subcellularLocation>
    <subcellularLocation>
        <location evidence="16">Mitochondrion</location>
    </subcellularLocation>
    <text evidence="16">Resides mostly in the nucleoli and relocalizes to the nucleoplasm upon DNA damage.</text>
</comment>
<name>A0A8J4UWE3_9MYCE</name>
<evidence type="ECO:0000256" key="4">
    <source>
        <dbReference type="ARBA" id="ARBA00022723"/>
    </source>
</evidence>
<dbReference type="SMART" id="SM00484">
    <property type="entry name" value="XPGI"/>
    <property type="match status" value="1"/>
</dbReference>
<dbReference type="InterPro" id="IPR006084">
    <property type="entry name" value="XPG/Rad2"/>
</dbReference>
<dbReference type="Gene3D" id="1.10.150.20">
    <property type="entry name" value="5' to 3' exonuclease, C-terminal subdomain"/>
    <property type="match status" value="1"/>
</dbReference>
<dbReference type="GO" id="GO:0008409">
    <property type="term" value="F:5'-3' exonuclease activity"/>
    <property type="evidence" value="ECO:0007669"/>
    <property type="project" value="UniProtKB-UniRule"/>
</dbReference>
<keyword evidence="9 16" id="KW-0460">Magnesium</keyword>
<protein>
    <recommendedName>
        <fullName evidence="16">Flap endonuclease 1</fullName>
        <shortName evidence="16">FEN-1</shortName>
        <ecNumber evidence="16">3.1.-.-</ecNumber>
    </recommendedName>
    <alternativeName>
        <fullName evidence="16">Flap structure-specific endonuclease 1</fullName>
    </alternativeName>
</protein>
<evidence type="ECO:0000259" key="19">
    <source>
        <dbReference type="SMART" id="SM00485"/>
    </source>
</evidence>
<comment type="subunit">
    <text evidence="15">Interacts with PCNA1 and PCNA2. Three molecules of FEN1 bind to one PCNA trimer with each molecule binding to one PCNA monomer. PCNA stimulates the nuclease activity without altering cleavage specificity.</text>
</comment>
<evidence type="ECO:0000256" key="9">
    <source>
        <dbReference type="ARBA" id="ARBA00022842"/>
    </source>
</evidence>
<dbReference type="OrthoDB" id="1937206at2759"/>
<feature type="region of interest" description="Disordered" evidence="17">
    <location>
        <begin position="356"/>
        <end position="391"/>
    </location>
</feature>
<dbReference type="GO" id="GO:0005739">
    <property type="term" value="C:mitochondrion"/>
    <property type="evidence" value="ECO:0007669"/>
    <property type="project" value="UniProtKB-SubCell"/>
</dbReference>
<keyword evidence="7 16" id="KW-0378">Hydrolase</keyword>
<dbReference type="GO" id="GO:0017108">
    <property type="term" value="F:5'-flap endonuclease activity"/>
    <property type="evidence" value="ECO:0007669"/>
    <property type="project" value="UniProtKB-UniRule"/>
</dbReference>
<feature type="domain" description="XPG N-terminal" evidence="19">
    <location>
        <begin position="1"/>
        <end position="108"/>
    </location>
</feature>
<keyword evidence="5 16" id="KW-0255">Endonuclease</keyword>
<keyword evidence="4 16" id="KW-0479">Metal-binding</keyword>
<dbReference type="Pfam" id="PF00867">
    <property type="entry name" value="XPG_I"/>
    <property type="match status" value="1"/>
</dbReference>
<keyword evidence="21" id="KW-1185">Reference proteome</keyword>
<dbReference type="PROSITE" id="PS00841">
    <property type="entry name" value="XPG_1"/>
    <property type="match status" value="1"/>
</dbReference>
<dbReference type="InterPro" id="IPR008918">
    <property type="entry name" value="HhH2"/>
</dbReference>
<keyword evidence="2 16" id="KW-0235">DNA replication</keyword>
<evidence type="ECO:0000256" key="10">
    <source>
        <dbReference type="ARBA" id="ARBA00023128"/>
    </source>
</evidence>
<dbReference type="CDD" id="cd09867">
    <property type="entry name" value="PIN_FEN1"/>
    <property type="match status" value="1"/>
</dbReference>
<evidence type="ECO:0000256" key="7">
    <source>
        <dbReference type="ARBA" id="ARBA00022801"/>
    </source>
</evidence>
<dbReference type="HAMAP" id="MF_00614">
    <property type="entry name" value="Fen"/>
    <property type="match status" value="1"/>
</dbReference>
<evidence type="ECO:0000256" key="11">
    <source>
        <dbReference type="ARBA" id="ARBA00023204"/>
    </source>
</evidence>
<dbReference type="GO" id="GO:0005654">
    <property type="term" value="C:nucleoplasm"/>
    <property type="evidence" value="ECO:0007669"/>
    <property type="project" value="UniProtKB-SubCell"/>
</dbReference>
<evidence type="ECO:0000256" key="5">
    <source>
        <dbReference type="ARBA" id="ARBA00022759"/>
    </source>
</evidence>
<keyword evidence="1 16" id="KW-0597">Phosphoprotein</keyword>
<evidence type="ECO:0000256" key="16">
    <source>
        <dbReference type="HAMAP-Rule" id="MF_03140"/>
    </source>
</evidence>
<comment type="cofactor">
    <cofactor evidence="16">
        <name>Mg(2+)</name>
        <dbReference type="ChEBI" id="CHEBI:18420"/>
    </cofactor>
    <text evidence="16">Binds 2 magnesium ions per subunit. They probably participate in the reaction catalyzed by the enzyme. May bind an additional third magnesium ion after substrate binding.</text>
</comment>
<dbReference type="InterPro" id="IPR019974">
    <property type="entry name" value="XPG_CS"/>
</dbReference>
<evidence type="ECO:0000259" key="18">
    <source>
        <dbReference type="SMART" id="SM00484"/>
    </source>
</evidence>
<dbReference type="SMART" id="SM00279">
    <property type="entry name" value="HhH2"/>
    <property type="match status" value="1"/>
</dbReference>
<dbReference type="AlphaFoldDB" id="A0A8J4UWE3"/>
<dbReference type="SMART" id="SM00485">
    <property type="entry name" value="XPGN"/>
    <property type="match status" value="1"/>
</dbReference>
<dbReference type="GO" id="GO:0000287">
    <property type="term" value="F:magnesium ion binding"/>
    <property type="evidence" value="ECO:0007669"/>
    <property type="project" value="UniProtKB-UniRule"/>
</dbReference>
<evidence type="ECO:0000256" key="17">
    <source>
        <dbReference type="SAM" id="MobiDB-lite"/>
    </source>
</evidence>
<reference evidence="20" key="1">
    <citation type="submission" date="2020-01" db="EMBL/GenBank/DDBJ databases">
        <title>Development of genomics and gene disruption for Polysphondylium violaceum indicates a role for the polyketide synthase stlB in stalk morphogenesis.</title>
        <authorList>
            <person name="Narita B."/>
            <person name="Kawabe Y."/>
            <person name="Kin K."/>
            <person name="Saito T."/>
            <person name="Gibbs R."/>
            <person name="Kuspa A."/>
            <person name="Muzny D."/>
            <person name="Queller D."/>
            <person name="Richards S."/>
            <person name="Strassman J."/>
            <person name="Sucgang R."/>
            <person name="Worley K."/>
            <person name="Schaap P."/>
        </authorList>
    </citation>
    <scope>NUCLEOTIDE SEQUENCE</scope>
    <source>
        <strain evidence="20">QSvi11</strain>
    </source>
</reference>
<proteinExistence type="inferred from homology"/>
<evidence type="ECO:0000256" key="6">
    <source>
        <dbReference type="ARBA" id="ARBA00022763"/>
    </source>
</evidence>
<dbReference type="PANTHER" id="PTHR11081">
    <property type="entry name" value="FLAP ENDONUCLEASE FAMILY MEMBER"/>
    <property type="match status" value="1"/>
</dbReference>
<feature type="compositionally biased region" description="Low complexity" evidence="17">
    <location>
        <begin position="366"/>
        <end position="379"/>
    </location>
</feature>
<keyword evidence="11 16" id="KW-0234">DNA repair</keyword>
<feature type="compositionally biased region" description="Basic residues" evidence="17">
    <location>
        <begin position="380"/>
        <end position="391"/>
    </location>
</feature>
<evidence type="ECO:0000256" key="2">
    <source>
        <dbReference type="ARBA" id="ARBA00022705"/>
    </source>
</evidence>
<evidence type="ECO:0000256" key="13">
    <source>
        <dbReference type="ARBA" id="ARBA00029382"/>
    </source>
</evidence>
<keyword evidence="12 16" id="KW-0539">Nucleus</keyword>
<comment type="similarity">
    <text evidence="14 16">Belongs to the XPG/RAD2 endonuclease family. FEN1 subfamily.</text>
</comment>
<evidence type="ECO:0000256" key="1">
    <source>
        <dbReference type="ARBA" id="ARBA00022553"/>
    </source>
</evidence>
<comment type="caution">
    <text evidence="20">The sequence shown here is derived from an EMBL/GenBank/DDBJ whole genome shotgun (WGS) entry which is preliminary data.</text>
</comment>
<comment type="function">
    <text evidence="13 16">Structure-specific nuclease with 5'-flap endonuclease and 5'-3' exonuclease activities involved in DNA replication and repair. During DNA replication, cleaves the 5'-overhanging flap structure that is generated by displacement synthesis when DNA polymerase encounters the 5'-end of a downstream Okazaki fragment. It enters the flap from the 5'-end and then tracks to cleave the flap base, leaving a nick for ligation. Also involved in the long patch base excision repair (LP-BER) pathway, by cleaving within the apurinic/apyrimidinic (AP) site-terminated flap. Acts as a genome stabilization factor that prevents flaps from equilibrating into structures that lead to duplications and deletions. Also possesses 5'-3' exonuclease activity on nicked or gapped double-stranded DNA, and exhibits RNase H activity. Also involved in replication and repair of rDNA and in repairing mitochondrial DNA.</text>
</comment>
<dbReference type="InterPro" id="IPR029060">
    <property type="entry name" value="PIN-like_dom_sf"/>
</dbReference>
<organism evidence="20 21">
    <name type="scientific">Polysphondylium violaceum</name>
    <dbReference type="NCBI Taxonomy" id="133409"/>
    <lineage>
        <taxon>Eukaryota</taxon>
        <taxon>Amoebozoa</taxon>
        <taxon>Evosea</taxon>
        <taxon>Eumycetozoa</taxon>
        <taxon>Dictyostelia</taxon>
        <taxon>Dictyosteliales</taxon>
        <taxon>Dictyosteliaceae</taxon>
        <taxon>Polysphondylium</taxon>
    </lineage>
</organism>
<dbReference type="Pfam" id="PF00752">
    <property type="entry name" value="XPG_N"/>
    <property type="match status" value="1"/>
</dbReference>
<evidence type="ECO:0000256" key="12">
    <source>
        <dbReference type="ARBA" id="ARBA00023242"/>
    </source>
</evidence>
<dbReference type="InterPro" id="IPR036279">
    <property type="entry name" value="5-3_exonuclease_C_sf"/>
</dbReference>
<dbReference type="PANTHER" id="PTHR11081:SF9">
    <property type="entry name" value="FLAP ENDONUCLEASE 1"/>
    <property type="match status" value="1"/>
</dbReference>
<keyword evidence="8 16" id="KW-0269">Exonuclease</keyword>
<dbReference type="SUPFAM" id="SSF47807">
    <property type="entry name" value="5' to 3' exonuclease, C-terminal subdomain"/>
    <property type="match status" value="1"/>
</dbReference>
<dbReference type="GO" id="GO:0005730">
    <property type="term" value="C:nucleolus"/>
    <property type="evidence" value="ECO:0007669"/>
    <property type="project" value="UniProtKB-SubCell"/>
</dbReference>
<evidence type="ECO:0000313" key="21">
    <source>
        <dbReference type="Proteomes" id="UP000695562"/>
    </source>
</evidence>
<dbReference type="FunFam" id="3.40.50.1010:FF:000016">
    <property type="entry name" value="Flap endonuclease 1"/>
    <property type="match status" value="1"/>
</dbReference>
<dbReference type="InterPro" id="IPR006085">
    <property type="entry name" value="XPG_DNA_repair_N"/>
</dbReference>
<dbReference type="GO" id="GO:0003677">
    <property type="term" value="F:DNA binding"/>
    <property type="evidence" value="ECO:0007669"/>
    <property type="project" value="UniProtKB-UniRule"/>
</dbReference>
<dbReference type="EC" id="3.1.-.-" evidence="16"/>
<sequence length="391" mass="43466">MGIKKLTELIEDNAPTSIKTNELKNYFGRIIAIDASTSLYQFLIAMNADVSSALTNQLGETTSHLQGMFYRTIKLISRGIKPIYVFDGSAPVLKSGELAKRKARRKEAKESLSEATEVGTAEDVQKFAKRMITVTRKQNEECIKLLTLMGVPIVQAPCEAEAQCAELVKAGKAWATGSEDMDSLTLGSTVLLRRLFFSDAKKLPILEFELPSVLDGLGLTQDQFIDLGILLGCDYCDSIKGIGPKRAFELIQKHKSLEEIIKHLDKTKYPLPEFFPYPEVRELFKNPNVIPGKDVPNLVWKDPDVDGLNEFLVKEMGFSETRVAQGIEKLKKYKNTSVQTRMDSFITVVKRPVEDKKTPVKKTKTGKPAAKSSKTSAKVSAKKAPARHPNI</sequence>
<dbReference type="InterPro" id="IPR023426">
    <property type="entry name" value="Flap_endonuc"/>
</dbReference>
<keyword evidence="10 16" id="KW-0496">Mitochondrion</keyword>
<evidence type="ECO:0000256" key="8">
    <source>
        <dbReference type="ARBA" id="ARBA00022839"/>
    </source>
</evidence>
<dbReference type="FunFam" id="1.10.150.20:FF:000009">
    <property type="entry name" value="Flap endonuclease 1"/>
    <property type="match status" value="1"/>
</dbReference>
<feature type="domain" description="XPG-I" evidence="18">
    <location>
        <begin position="147"/>
        <end position="219"/>
    </location>
</feature>
<dbReference type="Proteomes" id="UP000695562">
    <property type="component" value="Unassembled WGS sequence"/>
</dbReference>
<dbReference type="GO" id="GO:0006284">
    <property type="term" value="P:base-excision repair"/>
    <property type="evidence" value="ECO:0007669"/>
    <property type="project" value="UniProtKB-UniRule"/>
</dbReference>
<keyword evidence="3 16" id="KW-0540">Nuclease</keyword>
<gene>
    <name evidence="16" type="primary">repG</name>
    <name evidence="20" type="ORF">CYY_001234</name>
</gene>
<evidence type="ECO:0000256" key="15">
    <source>
        <dbReference type="ARBA" id="ARBA00063178"/>
    </source>
</evidence>
<evidence type="ECO:0000256" key="14">
    <source>
        <dbReference type="ARBA" id="ARBA00034726"/>
    </source>
</evidence>
<dbReference type="SUPFAM" id="SSF88723">
    <property type="entry name" value="PIN domain-like"/>
    <property type="match status" value="1"/>
</dbReference>
<evidence type="ECO:0000313" key="20">
    <source>
        <dbReference type="EMBL" id="KAF2077461.1"/>
    </source>
</evidence>
<accession>A0A8J4UWE3</accession>